<evidence type="ECO:0000313" key="2">
    <source>
        <dbReference type="EMBL" id="SMB79073.1"/>
    </source>
</evidence>
<feature type="compositionally biased region" description="Basic and acidic residues" evidence="1">
    <location>
        <begin position="1"/>
        <end position="14"/>
    </location>
</feature>
<dbReference type="EMBL" id="FWWT01000005">
    <property type="protein sequence ID" value="SMB79073.1"/>
    <property type="molecule type" value="Genomic_DNA"/>
</dbReference>
<gene>
    <name evidence="2" type="ORF">SAMN00017405_0723</name>
</gene>
<reference evidence="2 3" key="1">
    <citation type="submission" date="2017-04" db="EMBL/GenBank/DDBJ databases">
        <authorList>
            <person name="Afonso C.L."/>
            <person name="Miller P.J."/>
            <person name="Scott M.A."/>
            <person name="Spackman E."/>
            <person name="Goraichik I."/>
            <person name="Dimitrov K.M."/>
            <person name="Suarez D.L."/>
            <person name="Swayne D.E."/>
        </authorList>
    </citation>
    <scope>NUCLEOTIDE SEQUENCE [LARGE SCALE GENOMIC DNA]</scope>
    <source>
        <strain evidence="2 3">DSM 11270</strain>
    </source>
</reference>
<proteinExistence type="predicted"/>
<keyword evidence="3" id="KW-1185">Reference proteome</keyword>
<protein>
    <submittedName>
        <fullName evidence="2">Uncharacterized protein</fullName>
    </submittedName>
</protein>
<organism evidence="2 3">
    <name type="scientific">Desulfonispora thiosulfatigenes DSM 11270</name>
    <dbReference type="NCBI Taxonomy" id="656914"/>
    <lineage>
        <taxon>Bacteria</taxon>
        <taxon>Bacillati</taxon>
        <taxon>Bacillota</taxon>
        <taxon>Clostridia</taxon>
        <taxon>Eubacteriales</taxon>
        <taxon>Peptococcaceae</taxon>
        <taxon>Desulfonispora</taxon>
    </lineage>
</organism>
<dbReference type="AlphaFoldDB" id="A0A1W1UDF8"/>
<name>A0A1W1UDF8_DESTI</name>
<dbReference type="Proteomes" id="UP000192731">
    <property type="component" value="Unassembled WGS sequence"/>
</dbReference>
<feature type="region of interest" description="Disordered" evidence="1">
    <location>
        <begin position="1"/>
        <end position="36"/>
    </location>
</feature>
<sequence length="36" mass="4119">MAKKSQPDSKEARVKKGNCQNPLVREAQKYNNNSQK</sequence>
<evidence type="ECO:0000313" key="3">
    <source>
        <dbReference type="Proteomes" id="UP000192731"/>
    </source>
</evidence>
<evidence type="ECO:0000256" key="1">
    <source>
        <dbReference type="SAM" id="MobiDB-lite"/>
    </source>
</evidence>
<accession>A0A1W1UDF8</accession>